<proteinExistence type="inferred from homology"/>
<sequence>MAYGIGLGHDRTDEDVAYLFYNDQAPDTEKTAIGHLKGYLAFDGKSGVWVIHSIPKYTKPDKHEFPSNARPYGQMALCITFSTESLNDICKHLLFCNPNIYDYDISKSIKETLDETSQSLFSKKPKFIRKPPFVKETSLKSLSDVEFTGFAKDNQDVVDLYSEIIGPKLEINLIVETWRRGAGQVLEPFCRLSTKVIDVQAINMTFKNNDKQIDFTYTQDHSKWAISQDSASSMVCVADLNRMESQGKRGGGAVCFSSKPVWKAFKNIVDDINSCSDN</sequence>
<dbReference type="GO" id="GO:0006309">
    <property type="term" value="P:apoptotic DNA fragmentation"/>
    <property type="evidence" value="ECO:0007669"/>
    <property type="project" value="TreeGrafter"/>
</dbReference>
<keyword evidence="2" id="KW-0378">Hydrolase</keyword>
<dbReference type="OrthoDB" id="10261598at2759"/>
<evidence type="ECO:0000313" key="4">
    <source>
        <dbReference type="Proteomes" id="UP000887116"/>
    </source>
</evidence>
<evidence type="ECO:0000256" key="1">
    <source>
        <dbReference type="ARBA" id="ARBA00007527"/>
    </source>
</evidence>
<keyword evidence="4" id="KW-1185">Reference proteome</keyword>
<dbReference type="GO" id="GO:0004531">
    <property type="term" value="F:deoxyribonuclease II activity"/>
    <property type="evidence" value="ECO:0007669"/>
    <property type="project" value="InterPro"/>
</dbReference>
<comment type="caution">
    <text evidence="3">The sequence shown here is derived from an EMBL/GenBank/DDBJ whole genome shotgun (WGS) entry which is preliminary data.</text>
</comment>
<dbReference type="InterPro" id="IPR004947">
    <property type="entry name" value="DNase_II"/>
</dbReference>
<dbReference type="AlphaFoldDB" id="A0A8X6I4P8"/>
<comment type="similarity">
    <text evidence="1">Belongs to the DNase II family.</text>
</comment>
<accession>A0A8X6I4P8</accession>
<dbReference type="Pfam" id="PF03265">
    <property type="entry name" value="DNase_II"/>
    <property type="match status" value="1"/>
</dbReference>
<gene>
    <name evidence="3" type="ORF">TNCT_565321</name>
</gene>
<reference evidence="3" key="1">
    <citation type="submission" date="2020-07" db="EMBL/GenBank/DDBJ databases">
        <title>Multicomponent nature underlies the extraordinary mechanical properties of spider dragline silk.</title>
        <authorList>
            <person name="Kono N."/>
            <person name="Nakamura H."/>
            <person name="Mori M."/>
            <person name="Yoshida Y."/>
            <person name="Ohtoshi R."/>
            <person name="Malay A.D."/>
            <person name="Moran D.A.P."/>
            <person name="Tomita M."/>
            <person name="Numata K."/>
            <person name="Arakawa K."/>
        </authorList>
    </citation>
    <scope>NUCLEOTIDE SEQUENCE</scope>
</reference>
<name>A0A8X6I4P8_TRICU</name>
<dbReference type="EMBL" id="BMAO01011014">
    <property type="protein sequence ID" value="GFQ70785.1"/>
    <property type="molecule type" value="Genomic_DNA"/>
</dbReference>
<dbReference type="PANTHER" id="PTHR10858">
    <property type="entry name" value="DEOXYRIBONUCLEASE II"/>
    <property type="match status" value="1"/>
</dbReference>
<evidence type="ECO:0000313" key="3">
    <source>
        <dbReference type="EMBL" id="GFQ70785.1"/>
    </source>
</evidence>
<dbReference type="Proteomes" id="UP000887116">
    <property type="component" value="Unassembled WGS sequence"/>
</dbReference>
<protein>
    <submittedName>
        <fullName evidence="3">Plancitoxin-1</fullName>
    </submittedName>
</protein>
<organism evidence="3 4">
    <name type="scientific">Trichonephila clavata</name>
    <name type="common">Joro spider</name>
    <name type="synonym">Nephila clavata</name>
    <dbReference type="NCBI Taxonomy" id="2740835"/>
    <lineage>
        <taxon>Eukaryota</taxon>
        <taxon>Metazoa</taxon>
        <taxon>Ecdysozoa</taxon>
        <taxon>Arthropoda</taxon>
        <taxon>Chelicerata</taxon>
        <taxon>Arachnida</taxon>
        <taxon>Araneae</taxon>
        <taxon>Araneomorphae</taxon>
        <taxon>Entelegynae</taxon>
        <taxon>Araneoidea</taxon>
        <taxon>Nephilidae</taxon>
        <taxon>Trichonephila</taxon>
    </lineage>
</organism>
<dbReference type="CDD" id="cd09121">
    <property type="entry name" value="PLDc_DNaseII_2"/>
    <property type="match status" value="1"/>
</dbReference>
<dbReference type="PANTHER" id="PTHR10858:SF23">
    <property type="entry name" value="DEOXYRIBONUCLEASE II"/>
    <property type="match status" value="1"/>
</dbReference>
<evidence type="ECO:0000256" key="2">
    <source>
        <dbReference type="ARBA" id="ARBA00022801"/>
    </source>
</evidence>